<dbReference type="EMBL" id="BAAANN010000085">
    <property type="protein sequence ID" value="GAA1994767.1"/>
    <property type="molecule type" value="Genomic_DNA"/>
</dbReference>
<reference evidence="2" key="1">
    <citation type="journal article" date="2019" name="Int. J. Syst. Evol. Microbiol.">
        <title>The Global Catalogue of Microorganisms (GCM) 10K type strain sequencing project: providing services to taxonomists for standard genome sequencing and annotation.</title>
        <authorList>
            <consortium name="The Broad Institute Genomics Platform"/>
            <consortium name="The Broad Institute Genome Sequencing Center for Infectious Disease"/>
            <person name="Wu L."/>
            <person name="Ma J."/>
        </authorList>
    </citation>
    <scope>NUCLEOTIDE SEQUENCE [LARGE SCALE GENOMIC DNA]</scope>
    <source>
        <strain evidence="2">JCM 14545</strain>
    </source>
</reference>
<name>A0ABP5EFQ0_9PSEU</name>
<dbReference type="Proteomes" id="UP001501116">
    <property type="component" value="Unassembled WGS sequence"/>
</dbReference>
<keyword evidence="2" id="KW-1185">Reference proteome</keyword>
<proteinExistence type="predicted"/>
<protein>
    <submittedName>
        <fullName evidence="1">Uncharacterized protein</fullName>
    </submittedName>
</protein>
<accession>A0ABP5EFQ0</accession>
<comment type="caution">
    <text evidence="1">The sequence shown here is derived from an EMBL/GenBank/DDBJ whole genome shotgun (WGS) entry which is preliminary data.</text>
</comment>
<gene>
    <name evidence="1" type="ORF">GCM10009754_87630</name>
</gene>
<organism evidence="1 2">
    <name type="scientific">Amycolatopsis minnesotensis</name>
    <dbReference type="NCBI Taxonomy" id="337894"/>
    <lineage>
        <taxon>Bacteria</taxon>
        <taxon>Bacillati</taxon>
        <taxon>Actinomycetota</taxon>
        <taxon>Actinomycetes</taxon>
        <taxon>Pseudonocardiales</taxon>
        <taxon>Pseudonocardiaceae</taxon>
        <taxon>Amycolatopsis</taxon>
    </lineage>
</organism>
<dbReference type="RefSeq" id="WP_344432216.1">
    <property type="nucleotide sequence ID" value="NZ_BAAANN010000085.1"/>
</dbReference>
<evidence type="ECO:0000313" key="2">
    <source>
        <dbReference type="Proteomes" id="UP001501116"/>
    </source>
</evidence>
<evidence type="ECO:0000313" key="1">
    <source>
        <dbReference type="EMBL" id="GAA1994767.1"/>
    </source>
</evidence>
<sequence>MTINVPIRPGAALADPDTHRFVEDTILNATYDMITRHSYIPDRAYNKEGIVNILANFPWHTYTYKFGRWQRIPVLQGHITFFPSWRAWEQKFHSIMLTDPDTGRDIVELNGMAKHVQHPGGTLLFAGDPHYAGVIDSTTADGKRAISIVGNIRLMGDPENDIDIANKAKEITKTLTPSHPPNVRLYDPSPKYTQHLGPWLADHPTKPPKPS</sequence>